<keyword evidence="6 8" id="KW-0446">Lipid-binding</keyword>
<dbReference type="EMBL" id="PEVC01000043">
    <property type="protein sequence ID" value="PIV00729.1"/>
    <property type="molecule type" value="Genomic_DNA"/>
</dbReference>
<dbReference type="GO" id="GO:0005886">
    <property type="term" value="C:plasma membrane"/>
    <property type="evidence" value="ECO:0007669"/>
    <property type="project" value="TreeGrafter"/>
</dbReference>
<evidence type="ECO:0000256" key="4">
    <source>
        <dbReference type="ARBA" id="ARBA00022741"/>
    </source>
</evidence>
<dbReference type="InterPro" id="IPR001957">
    <property type="entry name" value="Chromosome_initiator_DnaA"/>
</dbReference>
<feature type="domain" description="Chromosomal replication initiator DnaA C-terminal" evidence="13">
    <location>
        <begin position="366"/>
        <end position="435"/>
    </location>
</feature>
<dbReference type="FunFam" id="3.40.50.300:FF:000668">
    <property type="entry name" value="Chromosomal replication initiator protein DnaA"/>
    <property type="match status" value="1"/>
</dbReference>
<evidence type="ECO:0000259" key="13">
    <source>
        <dbReference type="SMART" id="SM00760"/>
    </source>
</evidence>
<accession>A0A2M7BCB6</accession>
<evidence type="ECO:0000313" key="14">
    <source>
        <dbReference type="EMBL" id="PIV00729.1"/>
    </source>
</evidence>
<dbReference type="Gene3D" id="1.10.1750.10">
    <property type="match status" value="1"/>
</dbReference>
<dbReference type="InterPro" id="IPR024633">
    <property type="entry name" value="DnaA_N_dom"/>
</dbReference>
<evidence type="ECO:0000256" key="8">
    <source>
        <dbReference type="HAMAP-Rule" id="MF_00377"/>
    </source>
</evidence>
<dbReference type="Pfam" id="PF00308">
    <property type="entry name" value="Bac_DnaA"/>
    <property type="match status" value="1"/>
</dbReference>
<comment type="caution">
    <text evidence="14">The sequence shown here is derived from an EMBL/GenBank/DDBJ whole genome shotgun (WGS) entry which is preliminary data.</text>
</comment>
<dbReference type="PRINTS" id="PR00051">
    <property type="entry name" value="DNAA"/>
</dbReference>
<feature type="region of interest" description="Domain I, interacts with DnaA modulators" evidence="8">
    <location>
        <begin position="1"/>
        <end position="92"/>
    </location>
</feature>
<dbReference type="InterPro" id="IPR003593">
    <property type="entry name" value="AAA+_ATPase"/>
</dbReference>
<feature type="binding site" evidence="8">
    <location>
        <position position="164"/>
    </location>
    <ligand>
        <name>ATP</name>
        <dbReference type="ChEBI" id="CHEBI:30616"/>
    </ligand>
</feature>
<dbReference type="PANTHER" id="PTHR30050">
    <property type="entry name" value="CHROMOSOMAL REPLICATION INITIATOR PROTEIN DNAA"/>
    <property type="match status" value="1"/>
</dbReference>
<dbReference type="Proteomes" id="UP000229631">
    <property type="component" value="Unassembled WGS sequence"/>
</dbReference>
<keyword evidence="4 8" id="KW-0547">Nucleotide-binding</keyword>
<feature type="binding site" evidence="8">
    <location>
        <position position="166"/>
    </location>
    <ligand>
        <name>ATP</name>
        <dbReference type="ChEBI" id="CHEBI:30616"/>
    </ligand>
</feature>
<dbReference type="InterPro" id="IPR027417">
    <property type="entry name" value="P-loop_NTPase"/>
</dbReference>
<keyword evidence="5 8" id="KW-0067">ATP-binding</keyword>
<keyword evidence="7 8" id="KW-0238">DNA-binding</keyword>
<organism evidence="14 15">
    <name type="scientific">Candidatus Shapirobacteria bacterium CG03_land_8_20_14_0_80_39_12</name>
    <dbReference type="NCBI Taxonomy" id="1974879"/>
    <lineage>
        <taxon>Bacteria</taxon>
        <taxon>Candidatus Shapironibacteriota</taxon>
    </lineage>
</organism>
<dbReference type="Pfam" id="PF11638">
    <property type="entry name" value="DnaA_N"/>
    <property type="match status" value="1"/>
</dbReference>
<dbReference type="Gene3D" id="3.40.50.300">
    <property type="entry name" value="P-loop containing nucleotide triphosphate hydrolases"/>
    <property type="match status" value="1"/>
</dbReference>
<dbReference type="InterPro" id="IPR013159">
    <property type="entry name" value="DnaA_C"/>
</dbReference>
<dbReference type="GO" id="GO:0005737">
    <property type="term" value="C:cytoplasm"/>
    <property type="evidence" value="ECO:0007669"/>
    <property type="project" value="UniProtKB-SubCell"/>
</dbReference>
<evidence type="ECO:0000256" key="5">
    <source>
        <dbReference type="ARBA" id="ARBA00022840"/>
    </source>
</evidence>
<dbReference type="GO" id="GO:0003688">
    <property type="term" value="F:DNA replication origin binding"/>
    <property type="evidence" value="ECO:0007669"/>
    <property type="project" value="UniProtKB-UniRule"/>
</dbReference>
<dbReference type="PANTHER" id="PTHR30050:SF2">
    <property type="entry name" value="CHROMOSOMAL REPLICATION INITIATOR PROTEIN DNAA"/>
    <property type="match status" value="1"/>
</dbReference>
<dbReference type="InterPro" id="IPR038454">
    <property type="entry name" value="DnaA_N_sf"/>
</dbReference>
<dbReference type="GO" id="GO:0005524">
    <property type="term" value="F:ATP binding"/>
    <property type="evidence" value="ECO:0007669"/>
    <property type="project" value="UniProtKB-UniRule"/>
</dbReference>
<protein>
    <recommendedName>
        <fullName evidence="8 9">Chromosomal replication initiator protein DnaA</fullName>
    </recommendedName>
</protein>
<comment type="subunit">
    <text evidence="8">Oligomerizes as a right-handed, spiral filament on DNA at oriC.</text>
</comment>
<feature type="binding site" evidence="8">
    <location>
        <position position="168"/>
    </location>
    <ligand>
        <name>ATP</name>
        <dbReference type="ChEBI" id="CHEBI:30616"/>
    </ligand>
</feature>
<evidence type="ECO:0000259" key="12">
    <source>
        <dbReference type="SMART" id="SM00382"/>
    </source>
</evidence>
<comment type="caution">
    <text evidence="8">Lacks conserved residue(s) required for the propagation of feature annotation.</text>
</comment>
<evidence type="ECO:0000256" key="9">
    <source>
        <dbReference type="NCBIfam" id="TIGR00362"/>
    </source>
</evidence>
<evidence type="ECO:0000313" key="15">
    <source>
        <dbReference type="Proteomes" id="UP000229631"/>
    </source>
</evidence>
<keyword evidence="2 8" id="KW-0963">Cytoplasm</keyword>
<dbReference type="NCBIfam" id="TIGR00362">
    <property type="entry name" value="DnaA"/>
    <property type="match status" value="1"/>
</dbReference>
<dbReference type="HAMAP" id="MF_00377">
    <property type="entry name" value="DnaA_bact"/>
    <property type="match status" value="1"/>
</dbReference>
<evidence type="ECO:0000256" key="6">
    <source>
        <dbReference type="ARBA" id="ARBA00023121"/>
    </source>
</evidence>
<dbReference type="GO" id="GO:0006275">
    <property type="term" value="P:regulation of DNA replication"/>
    <property type="evidence" value="ECO:0007669"/>
    <property type="project" value="UniProtKB-UniRule"/>
</dbReference>
<dbReference type="InterPro" id="IPR020591">
    <property type="entry name" value="Chromosome_initiator_DnaA-like"/>
</dbReference>
<dbReference type="GO" id="GO:0006270">
    <property type="term" value="P:DNA replication initiation"/>
    <property type="evidence" value="ECO:0007669"/>
    <property type="project" value="UniProtKB-UniRule"/>
</dbReference>
<dbReference type="Pfam" id="PF08299">
    <property type="entry name" value="Bac_DnaA_C"/>
    <property type="match status" value="1"/>
</dbReference>
<sequence>MSSAQKKAKNKMSNETLWKDIQEELKISLSKAIFQTLFQGTQLVSLENSIATIGCPSGYIQNLIESRYYSLIKDILDRQTKSNNSLVFMVKAIPSSLTTPGPLFNQAIKTSEGISSNSHQLSADFTFENFAVSSSNQLPFAAATAVAKNPGTAYNPLFLWGGVGVGKTHLMQAIGHEILKQNPTAKILYCPGEEFTNEIVDAIRNKTTNQFKKKFRSTKVLLLDDVQFIAGKVTVQEEFFHTFNAILREGGQIVLTSDRPPEEIAKLEERLRSRFEAGLIADISAPDFELRTAILLIKAKQRRLELPMEIAQLISANIESNRKMEGFLTRLTTEAETKGINLSVELANSLLGKTLAEKELNHRIFKPKEVIDTVADFFHLKPSQLRSETRVKEIVFPRQILMYLLRVELNLSFEEVGKVLGGRDHTTIMYGVEKITNLLKEKEDLRVDMSGIKQRLNKHSE</sequence>
<dbReference type="CDD" id="cd00009">
    <property type="entry name" value="AAA"/>
    <property type="match status" value="1"/>
</dbReference>
<dbReference type="SMART" id="SM00382">
    <property type="entry name" value="AAA"/>
    <property type="match status" value="1"/>
</dbReference>
<evidence type="ECO:0000256" key="2">
    <source>
        <dbReference type="ARBA" id="ARBA00022490"/>
    </source>
</evidence>
<comment type="similarity">
    <text evidence="1 8 11">Belongs to the DnaA family.</text>
</comment>
<feature type="binding site" evidence="8">
    <location>
        <position position="167"/>
    </location>
    <ligand>
        <name>ATP</name>
        <dbReference type="ChEBI" id="CHEBI:30616"/>
    </ligand>
</feature>
<evidence type="ECO:0000256" key="1">
    <source>
        <dbReference type="ARBA" id="ARBA00006583"/>
    </source>
</evidence>
<evidence type="ECO:0000256" key="7">
    <source>
        <dbReference type="ARBA" id="ARBA00023125"/>
    </source>
</evidence>
<feature type="domain" description="AAA+ ATPase" evidence="12">
    <location>
        <begin position="153"/>
        <end position="281"/>
    </location>
</feature>
<dbReference type="GO" id="GO:0008289">
    <property type="term" value="F:lipid binding"/>
    <property type="evidence" value="ECO:0007669"/>
    <property type="project" value="UniProtKB-KW"/>
</dbReference>
<evidence type="ECO:0000256" key="3">
    <source>
        <dbReference type="ARBA" id="ARBA00022705"/>
    </source>
</evidence>
<dbReference type="Gene3D" id="3.30.300.180">
    <property type="match status" value="1"/>
</dbReference>
<dbReference type="AlphaFoldDB" id="A0A2M7BCB6"/>
<comment type="function">
    <text evidence="8 10">Plays an essential role in the initiation and regulation of chromosomal replication. ATP-DnaA binds to the origin of replication (oriC) to initiate formation of the DNA replication initiation complex once per cell cycle. Binds the DnaA box (a 9 base pair repeat at the origin) and separates the double-stranded (ds)DNA. Forms a right-handed helical filament on oriC DNA; dsDNA binds to the exterior of the filament while single-stranded (ss)DNA is stabiized in the filament's interior. The ATP-DnaA-oriC complex binds and stabilizes one strand of the AT-rich DNA unwinding element (DUE), permitting loading of DNA polymerase. After initiation quickly degrades to an ADP-DnaA complex that is not apt for DNA replication. Binds acidic phospholipids.</text>
</comment>
<evidence type="ECO:0000256" key="10">
    <source>
        <dbReference type="RuleBase" id="RU000577"/>
    </source>
</evidence>
<name>A0A2M7BCB6_9BACT</name>
<comment type="subcellular location">
    <subcellularLocation>
        <location evidence="8">Cytoplasm</location>
    </subcellularLocation>
</comment>
<dbReference type="SUPFAM" id="SSF52540">
    <property type="entry name" value="P-loop containing nucleoside triphosphate hydrolases"/>
    <property type="match status" value="1"/>
</dbReference>
<gene>
    <name evidence="8 14" type="primary">dnaA</name>
    <name evidence="14" type="ORF">COS54_02385</name>
</gene>
<comment type="domain">
    <text evidence="8">Domain I is involved in oligomerization and binding regulators, domain II is flexibile and of varying length in different bacteria, domain III forms the AAA+ region, while domain IV binds dsDNA.</text>
</comment>
<evidence type="ECO:0000256" key="11">
    <source>
        <dbReference type="RuleBase" id="RU004227"/>
    </source>
</evidence>
<feature type="region of interest" description="Domain IV, binds dsDNA" evidence="8">
    <location>
        <begin position="336"/>
        <end position="461"/>
    </location>
</feature>
<dbReference type="CDD" id="cd06571">
    <property type="entry name" value="Bac_DnaA_C"/>
    <property type="match status" value="1"/>
</dbReference>
<dbReference type="SMART" id="SM00760">
    <property type="entry name" value="Bac_DnaA_C"/>
    <property type="match status" value="1"/>
</dbReference>
<dbReference type="Gene3D" id="1.10.8.60">
    <property type="match status" value="1"/>
</dbReference>
<proteinExistence type="inferred from homology"/>
<keyword evidence="3 8" id="KW-0235">DNA replication</keyword>
<reference evidence="15" key="1">
    <citation type="submission" date="2017-09" db="EMBL/GenBank/DDBJ databases">
        <title>Depth-based differentiation of microbial function through sediment-hosted aquifers and enrichment of novel symbionts in the deep terrestrial subsurface.</title>
        <authorList>
            <person name="Probst A.J."/>
            <person name="Ladd B."/>
            <person name="Jarett J.K."/>
            <person name="Geller-Mcgrath D.E."/>
            <person name="Sieber C.M.K."/>
            <person name="Emerson J.B."/>
            <person name="Anantharaman K."/>
            <person name="Thomas B.C."/>
            <person name="Malmstrom R."/>
            <person name="Stieglmeier M."/>
            <person name="Klingl A."/>
            <person name="Woyke T."/>
            <person name="Ryan C.M."/>
            <person name="Banfield J.F."/>
        </authorList>
    </citation>
    <scope>NUCLEOTIDE SEQUENCE [LARGE SCALE GENOMIC DNA]</scope>
</reference>
<dbReference type="SUPFAM" id="SSF48295">
    <property type="entry name" value="TrpR-like"/>
    <property type="match status" value="1"/>
</dbReference>
<dbReference type="InterPro" id="IPR013317">
    <property type="entry name" value="DnaA_dom"/>
</dbReference>
<dbReference type="InterPro" id="IPR010921">
    <property type="entry name" value="Trp_repressor/repl_initiator"/>
</dbReference>